<dbReference type="PANTHER" id="PTHR46820:SF1">
    <property type="entry name" value="HISTONE-LYSINE N-METHYLTRANSFERASE SETD7"/>
    <property type="match status" value="1"/>
</dbReference>
<accession>A0A377GXD1</accession>
<dbReference type="PROSITE" id="PS51257">
    <property type="entry name" value="PROKAR_LIPOPROTEIN"/>
    <property type="match status" value="1"/>
</dbReference>
<evidence type="ECO:0000313" key="2">
    <source>
        <dbReference type="Proteomes" id="UP000255328"/>
    </source>
</evidence>
<dbReference type="PANTHER" id="PTHR46820">
    <property type="entry name" value="HISTONE-LYSINE N-METHYLTRANSFERASE SETD7"/>
    <property type="match status" value="1"/>
</dbReference>
<dbReference type="Proteomes" id="UP000255328">
    <property type="component" value="Unassembled WGS sequence"/>
</dbReference>
<dbReference type="GO" id="GO:0003682">
    <property type="term" value="F:chromatin binding"/>
    <property type="evidence" value="ECO:0007669"/>
    <property type="project" value="TreeGrafter"/>
</dbReference>
<dbReference type="SUPFAM" id="SSF82185">
    <property type="entry name" value="Histone H3 K4-specific methyltransferase SET7/9 N-terminal domain"/>
    <property type="match status" value="2"/>
</dbReference>
<dbReference type="InterPro" id="IPR011652">
    <property type="entry name" value="MORN_2"/>
</dbReference>
<reference evidence="1 2" key="1">
    <citation type="submission" date="2018-06" db="EMBL/GenBank/DDBJ databases">
        <authorList>
            <consortium name="Pathogen Informatics"/>
            <person name="Doyle S."/>
        </authorList>
    </citation>
    <scope>NUCLEOTIDE SEQUENCE [LARGE SCALE GENOMIC DNA]</scope>
    <source>
        <strain evidence="1 2">NCTC10723</strain>
    </source>
</reference>
<dbReference type="Gene3D" id="2.20.110.10">
    <property type="entry name" value="Histone H3 K4-specific methyltransferase SET7/9 N-terminal domain"/>
    <property type="match status" value="3"/>
</dbReference>
<dbReference type="RefSeq" id="WP_115270137.1">
    <property type="nucleotide sequence ID" value="NZ_CASFEE010000024.1"/>
</dbReference>
<dbReference type="GO" id="GO:0005694">
    <property type="term" value="C:chromosome"/>
    <property type="evidence" value="ECO:0007669"/>
    <property type="project" value="TreeGrafter"/>
</dbReference>
<keyword evidence="2" id="KW-1185">Reference proteome</keyword>
<dbReference type="Pfam" id="PF07661">
    <property type="entry name" value="MORN_2"/>
    <property type="match status" value="4"/>
</dbReference>
<dbReference type="GO" id="GO:0070828">
    <property type="term" value="P:heterochromatin organization"/>
    <property type="evidence" value="ECO:0007669"/>
    <property type="project" value="TreeGrafter"/>
</dbReference>
<dbReference type="EMBL" id="UGGU01000003">
    <property type="protein sequence ID" value="STO31647.1"/>
    <property type="molecule type" value="Genomic_DNA"/>
</dbReference>
<name>A0A377GXD1_9FUSO</name>
<evidence type="ECO:0000313" key="1">
    <source>
        <dbReference type="EMBL" id="STO31647.1"/>
    </source>
</evidence>
<dbReference type="AlphaFoldDB" id="A0A377GXD1"/>
<dbReference type="OrthoDB" id="86661at2"/>
<gene>
    <name evidence="1" type="ORF">NCTC10723_01101</name>
</gene>
<organism evidence="1 2">
    <name type="scientific">Fusobacterium necrogenes</name>
    <dbReference type="NCBI Taxonomy" id="858"/>
    <lineage>
        <taxon>Bacteria</taxon>
        <taxon>Fusobacteriati</taxon>
        <taxon>Fusobacteriota</taxon>
        <taxon>Fusobacteriia</taxon>
        <taxon>Fusobacteriales</taxon>
        <taxon>Fusobacteriaceae</taxon>
        <taxon>Fusobacterium</taxon>
    </lineage>
</organism>
<sequence length="216" mass="24693">MKSLIIIFTLLLVGCSNINKNHNISYYSNGNIKSDVVNKNGIKNGPIFNYFEDGSLAVEGYFKNDMRDKKWYFYDKTTKKLSAVENYKNGKLEGEQSYYYPSGKLRLQGKYKDNIRVGFWQLYDEAGNLTMQNIFLDGEALVSVAIFQKNGKLSSSGLTKDGVREGVWQYYDKDGKLLYDVEYNSGIRDGEWRAYDEVGNIIAIGYYNQGKILGLD</sequence>
<proteinExistence type="predicted"/>
<protein>
    <submittedName>
        <fullName evidence="1">MORN repeat variant</fullName>
    </submittedName>
</protein>